<dbReference type="InterPro" id="IPR010982">
    <property type="entry name" value="Lambda_DNA-bd_dom_sf"/>
</dbReference>
<feature type="domain" description="HTH cro/C1-type" evidence="2">
    <location>
        <begin position="38"/>
        <end position="91"/>
    </location>
</feature>
<dbReference type="PROSITE" id="PS50943">
    <property type="entry name" value="HTH_CROC1"/>
    <property type="match status" value="1"/>
</dbReference>
<dbReference type="Gene3D" id="1.10.260.40">
    <property type="entry name" value="lambda repressor-like DNA-binding domains"/>
    <property type="match status" value="1"/>
</dbReference>
<comment type="caution">
    <text evidence="3">The sequence shown here is derived from an EMBL/GenBank/DDBJ whole genome shotgun (WGS) entry which is preliminary data.</text>
</comment>
<dbReference type="OrthoDB" id="129597at2"/>
<dbReference type="AlphaFoldDB" id="A0A418XT19"/>
<evidence type="ECO:0000259" key="2">
    <source>
        <dbReference type="PROSITE" id="PS50943"/>
    </source>
</evidence>
<sequence length="170" mass="18229">MGRNLDEVIKSLPADRQAKIAALSQKKVEEMIAHAATLTDFRKAVGKTQAEVAKVLGINQNAVSQLEKRSDTYVSTLRRFLKSLGMTLELSVVAKNGVRIDLPNFLPWNDAEVAASEPEAFASITTPPLAKAARNVAAKAPPAKKIATRKSSPGTTTKKTGASHKPVDIE</sequence>
<evidence type="ECO:0000313" key="3">
    <source>
        <dbReference type="EMBL" id="RJG15705.1"/>
    </source>
</evidence>
<name>A0A418XT19_9BURK</name>
<dbReference type="CDD" id="cd00093">
    <property type="entry name" value="HTH_XRE"/>
    <property type="match status" value="1"/>
</dbReference>
<dbReference type="GO" id="GO:0003677">
    <property type="term" value="F:DNA binding"/>
    <property type="evidence" value="ECO:0007669"/>
    <property type="project" value="InterPro"/>
</dbReference>
<evidence type="ECO:0000313" key="4">
    <source>
        <dbReference type="Proteomes" id="UP000284006"/>
    </source>
</evidence>
<dbReference type="SUPFAM" id="SSF47413">
    <property type="entry name" value="lambda repressor-like DNA-binding domains"/>
    <property type="match status" value="1"/>
</dbReference>
<feature type="compositionally biased region" description="Low complexity" evidence="1">
    <location>
        <begin position="135"/>
        <end position="145"/>
    </location>
</feature>
<organism evidence="3 4">
    <name type="scientific">Massilia cavernae</name>
    <dbReference type="NCBI Taxonomy" id="2320864"/>
    <lineage>
        <taxon>Bacteria</taxon>
        <taxon>Pseudomonadati</taxon>
        <taxon>Pseudomonadota</taxon>
        <taxon>Betaproteobacteria</taxon>
        <taxon>Burkholderiales</taxon>
        <taxon>Oxalobacteraceae</taxon>
        <taxon>Telluria group</taxon>
        <taxon>Massilia</taxon>
    </lineage>
</organism>
<gene>
    <name evidence="3" type="ORF">D3872_12425</name>
</gene>
<dbReference type="SMART" id="SM00530">
    <property type="entry name" value="HTH_XRE"/>
    <property type="match status" value="1"/>
</dbReference>
<keyword evidence="4" id="KW-1185">Reference proteome</keyword>
<dbReference type="Proteomes" id="UP000284006">
    <property type="component" value="Unassembled WGS sequence"/>
</dbReference>
<dbReference type="InterPro" id="IPR001387">
    <property type="entry name" value="Cro/C1-type_HTH"/>
</dbReference>
<reference evidence="3 4" key="1">
    <citation type="submission" date="2018-09" db="EMBL/GenBank/DDBJ databases">
        <authorList>
            <person name="Zhu H."/>
        </authorList>
    </citation>
    <scope>NUCLEOTIDE SEQUENCE [LARGE SCALE GENOMIC DNA]</scope>
    <source>
        <strain evidence="3 4">K1S02-61</strain>
    </source>
</reference>
<accession>A0A418XT19</accession>
<dbReference type="InterPro" id="IPR039554">
    <property type="entry name" value="HigA2-like_HTH"/>
</dbReference>
<dbReference type="EMBL" id="QYUP01000113">
    <property type="protein sequence ID" value="RJG15705.1"/>
    <property type="molecule type" value="Genomic_DNA"/>
</dbReference>
<protein>
    <submittedName>
        <fullName evidence="3">Helix-turn-helix domain-containing protein</fullName>
    </submittedName>
</protein>
<evidence type="ECO:0000256" key="1">
    <source>
        <dbReference type="SAM" id="MobiDB-lite"/>
    </source>
</evidence>
<feature type="region of interest" description="Disordered" evidence="1">
    <location>
        <begin position="135"/>
        <end position="170"/>
    </location>
</feature>
<dbReference type="RefSeq" id="WP_119811060.1">
    <property type="nucleotide sequence ID" value="NZ_QYUP01000113.1"/>
</dbReference>
<proteinExistence type="predicted"/>
<dbReference type="Pfam" id="PF13744">
    <property type="entry name" value="HTH_37"/>
    <property type="match status" value="1"/>
</dbReference>